<dbReference type="EMBL" id="BEZZ01001310">
    <property type="protein sequence ID" value="GCC17379.1"/>
    <property type="molecule type" value="Genomic_DNA"/>
</dbReference>
<evidence type="ECO:0000313" key="2">
    <source>
        <dbReference type="Proteomes" id="UP000287033"/>
    </source>
</evidence>
<organism evidence="1 2">
    <name type="scientific">Chiloscyllium punctatum</name>
    <name type="common">Brownbanded bambooshark</name>
    <name type="synonym">Hemiscyllium punctatum</name>
    <dbReference type="NCBI Taxonomy" id="137246"/>
    <lineage>
        <taxon>Eukaryota</taxon>
        <taxon>Metazoa</taxon>
        <taxon>Chordata</taxon>
        <taxon>Craniata</taxon>
        <taxon>Vertebrata</taxon>
        <taxon>Chondrichthyes</taxon>
        <taxon>Elasmobranchii</taxon>
        <taxon>Galeomorphii</taxon>
        <taxon>Galeoidea</taxon>
        <taxon>Orectolobiformes</taxon>
        <taxon>Hemiscylliidae</taxon>
        <taxon>Chiloscyllium</taxon>
    </lineage>
</organism>
<sequence length="69" mass="7365">MLSSPPPSASADGHTAHGDFCDHQTDICQLERRQRAPSAAGPSKVCGPCLPPVLLDFQDPVLERPEENA</sequence>
<proteinExistence type="predicted"/>
<protein>
    <submittedName>
        <fullName evidence="1">Uncharacterized protein</fullName>
    </submittedName>
</protein>
<dbReference type="AlphaFoldDB" id="A0A401RGU8"/>
<evidence type="ECO:0000313" key="1">
    <source>
        <dbReference type="EMBL" id="GCC17379.1"/>
    </source>
</evidence>
<comment type="caution">
    <text evidence="1">The sequence shown here is derived from an EMBL/GenBank/DDBJ whole genome shotgun (WGS) entry which is preliminary data.</text>
</comment>
<keyword evidence="2" id="KW-1185">Reference proteome</keyword>
<gene>
    <name evidence="1" type="ORF">chiPu_0017542</name>
</gene>
<dbReference type="Proteomes" id="UP000287033">
    <property type="component" value="Unassembled WGS sequence"/>
</dbReference>
<accession>A0A401RGU8</accession>
<reference evidence="1 2" key="1">
    <citation type="journal article" date="2018" name="Nat. Ecol. Evol.">
        <title>Shark genomes provide insights into elasmobranch evolution and the origin of vertebrates.</title>
        <authorList>
            <person name="Hara Y"/>
            <person name="Yamaguchi K"/>
            <person name="Onimaru K"/>
            <person name="Kadota M"/>
            <person name="Koyanagi M"/>
            <person name="Keeley SD"/>
            <person name="Tatsumi K"/>
            <person name="Tanaka K"/>
            <person name="Motone F"/>
            <person name="Kageyama Y"/>
            <person name="Nozu R"/>
            <person name="Adachi N"/>
            <person name="Nishimura O"/>
            <person name="Nakagawa R"/>
            <person name="Tanegashima C"/>
            <person name="Kiyatake I"/>
            <person name="Matsumoto R"/>
            <person name="Murakumo K"/>
            <person name="Nishida K"/>
            <person name="Terakita A"/>
            <person name="Kuratani S"/>
            <person name="Sato K"/>
            <person name="Hyodo S Kuraku.S."/>
        </authorList>
    </citation>
    <scope>NUCLEOTIDE SEQUENCE [LARGE SCALE GENOMIC DNA]</scope>
</reference>
<name>A0A401RGU8_CHIPU</name>